<evidence type="ECO:0000256" key="3">
    <source>
        <dbReference type="RuleBase" id="RU361235"/>
    </source>
</evidence>
<evidence type="ECO:0000256" key="2">
    <source>
        <dbReference type="ARBA" id="ARBA00022801"/>
    </source>
</evidence>
<dbReference type="InterPro" id="IPR019826">
    <property type="entry name" value="Carboxylesterase_B_AS"/>
</dbReference>
<dbReference type="ESTHER" id="9pezi-a0a0k0kdf5">
    <property type="family name" value="Fungal_carboxylesterase_lipase"/>
</dbReference>
<protein>
    <recommendedName>
        <fullName evidence="3">Carboxylic ester hydrolase</fullName>
        <ecNumber evidence="3">3.1.1.-</ecNumber>
    </recommendedName>
</protein>
<sequence length="671" mass="73472">MALGFLPWTDYTTPTVRYWQSDRNGTKADTVTKKRERQLKALLPSASYNTSRVQFKGVVANSQLSQLINSLIRDTVVSIMKPSRSIFSWIIASAFGGGGILVRAEPAGAPTVDLGYATYQGSYNESVRYAAPPVGKLRWQAPQPPVWNNTKVTPAVDQPPLCPQTGAYGVPDSYGFISAPGDEDCLYLNVYADPKASNLPVFVWIHGGGYGVLGAVYDPTDLIKTNANGFIVVELQYRLGAFGFLSSTEVKEHGQLNAGLLDQRLALKWVQKYISKFGGDPTRVTIGGESAGGGSVLFHASAYGGKETSLFENIIAASPYLPPTYHYDDTVTTAHYDKFVELTGCSNASSKSHKYSSTFDCLVAAESSILQNASGTVSTTQGYYGSFAFVPVVDDDYIRQRPSVQLLERKVTGKRLLVGNNANEGVLLTNPEVDNREKYDNFVSTMFPRLTPEDVKSLNIVYTIDSLPSDDGIRYDTLGYTGPTALYKSGFATGIQQAVFNMAGETNFACPAQWFAEAFSSGSRQAWKYQYSLTPSYHGADLNSYFAIDATWPSPGFKHAMRKVYGNFIINNTPVISVEDATDKESNATVPIGSDGNIKWPEFNLEDRTQMNFNTTGGNVSPAAIPPYLNFFIRDGPGIVNVLNLSNSYTWEGGRGRRCDFWRSVSERVPQ</sequence>
<dbReference type="InterPro" id="IPR002018">
    <property type="entry name" value="CarbesteraseB"/>
</dbReference>
<dbReference type="FunFam" id="3.40.50.1820:FF:000266">
    <property type="entry name" value="Carboxylic ester hydrolase"/>
    <property type="match status" value="1"/>
</dbReference>
<evidence type="ECO:0000256" key="1">
    <source>
        <dbReference type="ARBA" id="ARBA00005964"/>
    </source>
</evidence>
<evidence type="ECO:0000259" key="4">
    <source>
        <dbReference type="Pfam" id="PF00135"/>
    </source>
</evidence>
<accession>A0A0K0KDF5</accession>
<reference evidence="5" key="1">
    <citation type="submission" date="2014-06" db="EMBL/GenBank/DDBJ databases">
        <title>Three species of the Botryosphaeriales overlap on five unrelated trees in China, with a novel species.</title>
        <authorList>
            <person name="Tian C."/>
            <person name="Fan X."/>
        </authorList>
    </citation>
    <scope>NUCLEOTIDE SEQUENCE</scope>
    <source>
        <strain evidence="5">IFB-TL01</strain>
    </source>
</reference>
<dbReference type="Pfam" id="PF00135">
    <property type="entry name" value="COesterase"/>
    <property type="match status" value="1"/>
</dbReference>
<dbReference type="PANTHER" id="PTHR11559">
    <property type="entry name" value="CARBOXYLESTERASE"/>
    <property type="match status" value="1"/>
</dbReference>
<proteinExistence type="evidence at transcript level"/>
<dbReference type="EMBL" id="KJ951025">
    <property type="protein sequence ID" value="AIF75064.1"/>
    <property type="molecule type" value="mRNA"/>
</dbReference>
<name>A0A0K0KDF5_9PEZI</name>
<dbReference type="InterPro" id="IPR050309">
    <property type="entry name" value="Type-B_Carboxylest/Lipase"/>
</dbReference>
<dbReference type="InterPro" id="IPR029058">
    <property type="entry name" value="AB_hydrolase_fold"/>
</dbReference>
<keyword evidence="2 3" id="KW-0378">Hydrolase</keyword>
<dbReference type="Gene3D" id="3.40.50.1820">
    <property type="entry name" value="alpha/beta hydrolase"/>
    <property type="match status" value="1"/>
</dbReference>
<dbReference type="GO" id="GO:0016787">
    <property type="term" value="F:hydrolase activity"/>
    <property type="evidence" value="ECO:0007669"/>
    <property type="project" value="UniProtKB-KW"/>
</dbReference>
<dbReference type="SUPFAM" id="SSF53474">
    <property type="entry name" value="alpha/beta-Hydrolases"/>
    <property type="match status" value="1"/>
</dbReference>
<dbReference type="AlphaFoldDB" id="A0A0K0KDF5"/>
<dbReference type="PROSITE" id="PS00122">
    <property type="entry name" value="CARBOXYLESTERASE_B_1"/>
    <property type="match status" value="1"/>
</dbReference>
<dbReference type="EC" id="3.1.1.-" evidence="3"/>
<comment type="similarity">
    <text evidence="1 3">Belongs to the type-B carboxylesterase/lipase family.</text>
</comment>
<feature type="domain" description="Carboxylesterase type B" evidence="4">
    <location>
        <begin position="126"/>
        <end position="616"/>
    </location>
</feature>
<evidence type="ECO:0000313" key="5">
    <source>
        <dbReference type="EMBL" id="AIF75064.1"/>
    </source>
</evidence>
<organism evidence="5">
    <name type="scientific">Daldinia eschscholtzii</name>
    <dbReference type="NCBI Taxonomy" id="292717"/>
    <lineage>
        <taxon>Eukaryota</taxon>
        <taxon>Fungi</taxon>
        <taxon>Dikarya</taxon>
        <taxon>Ascomycota</taxon>
        <taxon>Pezizomycotina</taxon>
        <taxon>Sordariomycetes</taxon>
        <taxon>Xylariomycetidae</taxon>
        <taxon>Xylariales</taxon>
        <taxon>Hypoxylaceae</taxon>
        <taxon>Daldinia</taxon>
    </lineage>
</organism>